<feature type="domain" description="VWFA" evidence="3">
    <location>
        <begin position="515"/>
        <end position="697"/>
    </location>
</feature>
<dbReference type="SMART" id="SM00327">
    <property type="entry name" value="VWA"/>
    <property type="match status" value="1"/>
</dbReference>
<evidence type="ECO:0000256" key="2">
    <source>
        <dbReference type="SAM" id="MobiDB-lite"/>
    </source>
</evidence>
<evidence type="ECO:0000259" key="3">
    <source>
        <dbReference type="SMART" id="SM00327"/>
    </source>
</evidence>
<keyword evidence="1" id="KW-0175">Coiled coil</keyword>
<proteinExistence type="predicted"/>
<feature type="compositionally biased region" description="Gly residues" evidence="2">
    <location>
        <begin position="123"/>
        <end position="133"/>
    </location>
</feature>
<dbReference type="Gene3D" id="3.40.50.410">
    <property type="entry name" value="von Willebrand factor, type A domain"/>
    <property type="match status" value="1"/>
</dbReference>
<dbReference type="SUPFAM" id="SSF53300">
    <property type="entry name" value="vWA-like"/>
    <property type="match status" value="1"/>
</dbReference>
<name>A0A5C8ZKJ2_9ACTN</name>
<protein>
    <recommendedName>
        <fullName evidence="3">VWFA domain-containing protein</fullName>
    </recommendedName>
</protein>
<feature type="coiled-coil region" evidence="1">
    <location>
        <begin position="59"/>
        <end position="106"/>
    </location>
</feature>
<feature type="compositionally biased region" description="Low complexity" evidence="2">
    <location>
        <begin position="106"/>
        <end position="122"/>
    </location>
</feature>
<reference evidence="4 5" key="1">
    <citation type="submission" date="2019-07" db="EMBL/GenBank/DDBJ databases">
        <title>Quadrisphaera sp. strain DD2A genome sequencing and assembly.</title>
        <authorList>
            <person name="Kim I."/>
        </authorList>
    </citation>
    <scope>NUCLEOTIDE SEQUENCE [LARGE SCALE GENOMIC DNA]</scope>
    <source>
        <strain evidence="4 5">DD2A</strain>
    </source>
</reference>
<dbReference type="OrthoDB" id="9766126at2"/>
<feature type="region of interest" description="Disordered" evidence="2">
    <location>
        <begin position="106"/>
        <end position="138"/>
    </location>
</feature>
<evidence type="ECO:0000313" key="4">
    <source>
        <dbReference type="EMBL" id="TXR57380.1"/>
    </source>
</evidence>
<evidence type="ECO:0000313" key="5">
    <source>
        <dbReference type="Proteomes" id="UP000321234"/>
    </source>
</evidence>
<keyword evidence="5" id="KW-1185">Reference proteome</keyword>
<dbReference type="InterPro" id="IPR002035">
    <property type="entry name" value="VWF_A"/>
</dbReference>
<accession>A0A5C8ZKJ2</accession>
<dbReference type="CDD" id="cd00198">
    <property type="entry name" value="vWFA"/>
    <property type="match status" value="1"/>
</dbReference>
<dbReference type="EMBL" id="VKAC01000002">
    <property type="protein sequence ID" value="TXR57380.1"/>
    <property type="molecule type" value="Genomic_DNA"/>
</dbReference>
<evidence type="ECO:0000256" key="1">
    <source>
        <dbReference type="SAM" id="Coils"/>
    </source>
</evidence>
<dbReference type="AlphaFoldDB" id="A0A5C8ZKJ2"/>
<dbReference type="InterPro" id="IPR036465">
    <property type="entry name" value="vWFA_dom_sf"/>
</dbReference>
<organism evidence="4 5">
    <name type="scientific">Quadrisphaera setariae</name>
    <dbReference type="NCBI Taxonomy" id="2593304"/>
    <lineage>
        <taxon>Bacteria</taxon>
        <taxon>Bacillati</taxon>
        <taxon>Actinomycetota</taxon>
        <taxon>Actinomycetes</taxon>
        <taxon>Kineosporiales</taxon>
        <taxon>Kineosporiaceae</taxon>
        <taxon>Quadrisphaera</taxon>
    </lineage>
</organism>
<dbReference type="Pfam" id="PF13519">
    <property type="entry name" value="VWA_2"/>
    <property type="match status" value="1"/>
</dbReference>
<sequence length="718" mass="77681">MSRAYRYGAWDGGADPLAPPYDVRAAVDAIGRDVMQGRSLQEALRDLLRNGLEDERGRREGLDALRERVRRRREQLRASGDLSGSLQQAREKLERALTTERAALDQKAAAAAERQSAGDDAAGAGGADGGDGADGAASASADAMEAQLAHAQLDALPRRTAAAVRELADYDWTSPAAKQTYEELLDDLRQQALRAQIPGLGQTGQQGQGGEGGQQGQSMEGVKELLGDLNALLAAHERGEDTTEQFAEFMAKHGEAFPEDPRDVDELLDALAQRAAAMQRLMRSLSKEERSQLQQLMAQAMADAGLEAEVSALNQHLQDLRPGAFVRGRGRESFNGSQPLGMDDATGALAELADLDDLDDQLAMDGPGQGLDDVDVEAVERQLGTGAANQLRRLAELERELKRQGWLTGPASQLQLSPKALRRLGQTALRRVFADLESSRRGSHDERSAGAAGEATGTWREWQFGDEQPLDAVATVRRAVMRSAATRSPSSSSDRRGVRLLPEDFAVAETERRSSAAVALCVDLSWSMYAEDRWAPMKQTAMALAHLVATQHPSDAFEIIGFDRTARTMSTAELAAVEPAWIQGTNLQHALALARRHVGRHPDAQPVVLVVTDGEPTAHLDDDGEAWFDWPTSPETLRRTIGEVDAMTRSRVAINTFLLGEDPGLRRFADAMARRNGGRVFAPSLDRLGEFVVSDYLRARNGGSGSRSSGAPRGRRAS</sequence>
<dbReference type="RefSeq" id="WP_147925021.1">
    <property type="nucleotide sequence ID" value="NZ_VKAC01000002.1"/>
</dbReference>
<comment type="caution">
    <text evidence="4">The sequence shown here is derived from an EMBL/GenBank/DDBJ whole genome shotgun (WGS) entry which is preliminary data.</text>
</comment>
<dbReference type="Proteomes" id="UP000321234">
    <property type="component" value="Unassembled WGS sequence"/>
</dbReference>
<gene>
    <name evidence="4" type="ORF">FMM08_03770</name>
</gene>